<dbReference type="InterPro" id="IPR001870">
    <property type="entry name" value="B30.2/SPRY"/>
</dbReference>
<evidence type="ECO:0000256" key="4">
    <source>
        <dbReference type="ARBA" id="ARBA00014684"/>
    </source>
</evidence>
<dbReference type="InterPro" id="IPR001496">
    <property type="entry name" value="SOCS_box"/>
</dbReference>
<dbReference type="EMBL" id="JAFDVH010000007">
    <property type="protein sequence ID" value="KAG7473643.1"/>
    <property type="molecule type" value="Genomic_DNA"/>
</dbReference>
<evidence type="ECO:0000256" key="5">
    <source>
        <dbReference type="ARBA" id="ARBA00023242"/>
    </source>
</evidence>
<dbReference type="GO" id="GO:0043161">
    <property type="term" value="P:proteasome-mediated ubiquitin-dependent protein catabolic process"/>
    <property type="evidence" value="ECO:0007669"/>
    <property type="project" value="TreeGrafter"/>
</dbReference>
<dbReference type="CDD" id="cd12876">
    <property type="entry name" value="SPRY_SOCS3"/>
    <property type="match status" value="1"/>
</dbReference>
<dbReference type="SUPFAM" id="SSF49899">
    <property type="entry name" value="Concanavalin A-like lectins/glucanases"/>
    <property type="match status" value="1"/>
</dbReference>
<evidence type="ECO:0000259" key="6">
    <source>
        <dbReference type="PROSITE" id="PS50188"/>
    </source>
</evidence>
<dbReference type="InterPro" id="IPR043136">
    <property type="entry name" value="B30.2/SPRY_sf"/>
</dbReference>
<dbReference type="GO" id="GO:0005634">
    <property type="term" value="C:nucleus"/>
    <property type="evidence" value="ECO:0007669"/>
    <property type="project" value="UniProtKB-SubCell"/>
</dbReference>
<dbReference type="InterPro" id="IPR013320">
    <property type="entry name" value="ConA-like_dom_sf"/>
</dbReference>
<feature type="domain" description="B30.2/SPRY" evidence="6">
    <location>
        <begin position="1"/>
        <end position="192"/>
    </location>
</feature>
<proteinExistence type="inferred from homology"/>
<keyword evidence="9" id="KW-1185">Reference proteome</keyword>
<evidence type="ECO:0000313" key="8">
    <source>
        <dbReference type="EMBL" id="KAG7473643.1"/>
    </source>
</evidence>
<sequence>MPAIPVSLYGGHTWENWEWDVNSKSPAAQLSPCRQAVYFHTNVLLESEGAAGVRGTKGFAHGEHYWEIEFSEPPYGTSVMVGLGTKKALLHTGDFQFINLLGMDGESWGLSYKGSLWHGGKSRKYTEPFYDKMTIIGVLLNLHAGTLRFYKNGISLGLAFSGLDKVGVPLYPLVSSTAPETEVLLGLRTSRLASLRERCLHTIASSLDPCTPLNAIPLPTTLRDQLKTNFMYNQHCCECS</sequence>
<evidence type="ECO:0000256" key="2">
    <source>
        <dbReference type="ARBA" id="ARBA00004906"/>
    </source>
</evidence>
<dbReference type="Gene3D" id="2.60.120.920">
    <property type="match status" value="1"/>
</dbReference>
<organism evidence="8 9">
    <name type="scientific">Megalops atlanticus</name>
    <name type="common">Tarpon</name>
    <name type="synonym">Clupea gigantea</name>
    <dbReference type="NCBI Taxonomy" id="7932"/>
    <lineage>
        <taxon>Eukaryota</taxon>
        <taxon>Metazoa</taxon>
        <taxon>Chordata</taxon>
        <taxon>Craniata</taxon>
        <taxon>Vertebrata</taxon>
        <taxon>Euteleostomi</taxon>
        <taxon>Actinopterygii</taxon>
        <taxon>Neopterygii</taxon>
        <taxon>Teleostei</taxon>
        <taxon>Elopiformes</taxon>
        <taxon>Megalopidae</taxon>
        <taxon>Megalops</taxon>
    </lineage>
</organism>
<name>A0A9D3Q6Q3_MEGAT</name>
<feature type="domain" description="SOCS box" evidence="7">
    <location>
        <begin position="187"/>
        <end position="232"/>
    </location>
</feature>
<comment type="caution">
    <text evidence="8">The sequence shown here is derived from an EMBL/GenBank/DDBJ whole genome shotgun (WGS) entry which is preliminary data.</text>
</comment>
<dbReference type="InterPro" id="IPR003877">
    <property type="entry name" value="SPRY_dom"/>
</dbReference>
<comment type="subcellular location">
    <subcellularLocation>
        <location evidence="1">Nucleus</location>
    </subcellularLocation>
</comment>
<dbReference type="FunFam" id="2.60.120.920:FF:000079">
    <property type="entry name" value="Predicted protein"/>
    <property type="match status" value="1"/>
</dbReference>
<dbReference type="PROSITE" id="PS50225">
    <property type="entry name" value="SOCS"/>
    <property type="match status" value="1"/>
</dbReference>
<evidence type="ECO:0000313" key="9">
    <source>
        <dbReference type="Proteomes" id="UP001046870"/>
    </source>
</evidence>
<dbReference type="InterPro" id="IPR035754">
    <property type="entry name" value="SPRY_SPSB3"/>
</dbReference>
<evidence type="ECO:0000256" key="3">
    <source>
        <dbReference type="ARBA" id="ARBA00010910"/>
    </source>
</evidence>
<dbReference type="InterPro" id="IPR050672">
    <property type="entry name" value="FBXO45-Fsn/SPSB_families"/>
</dbReference>
<dbReference type="Proteomes" id="UP001046870">
    <property type="component" value="Chromosome 7"/>
</dbReference>
<comment type="pathway">
    <text evidence="2">Protein modification; protein ubiquitination.</text>
</comment>
<dbReference type="PROSITE" id="PS50188">
    <property type="entry name" value="B302_SPRY"/>
    <property type="match status" value="1"/>
</dbReference>
<dbReference type="PANTHER" id="PTHR12245:SF16">
    <property type="entry name" value="SPRY DOMAIN-CONTAINING SOCS BOX PROTEIN 3-LIKE"/>
    <property type="match status" value="1"/>
</dbReference>
<dbReference type="AlphaFoldDB" id="A0A9D3Q6Q3"/>
<comment type="similarity">
    <text evidence="3">Belongs to the SPSB family.</text>
</comment>
<dbReference type="GO" id="GO:0019005">
    <property type="term" value="C:SCF ubiquitin ligase complex"/>
    <property type="evidence" value="ECO:0007669"/>
    <property type="project" value="TreeGrafter"/>
</dbReference>
<dbReference type="Pfam" id="PF00622">
    <property type="entry name" value="SPRY"/>
    <property type="match status" value="1"/>
</dbReference>
<dbReference type="SMART" id="SM00449">
    <property type="entry name" value="SPRY"/>
    <property type="match status" value="1"/>
</dbReference>
<keyword evidence="5" id="KW-0539">Nucleus</keyword>
<dbReference type="GO" id="GO:0016567">
    <property type="term" value="P:protein ubiquitination"/>
    <property type="evidence" value="ECO:0007669"/>
    <property type="project" value="UniProtKB-ARBA"/>
</dbReference>
<evidence type="ECO:0000256" key="1">
    <source>
        <dbReference type="ARBA" id="ARBA00004123"/>
    </source>
</evidence>
<dbReference type="PANTHER" id="PTHR12245">
    <property type="entry name" value="SPRY DOMAIN CONTAINING SOCS BOX PROTEIN"/>
    <property type="match status" value="1"/>
</dbReference>
<reference evidence="8" key="1">
    <citation type="submission" date="2021-01" db="EMBL/GenBank/DDBJ databases">
        <authorList>
            <person name="Zahm M."/>
            <person name="Roques C."/>
            <person name="Cabau C."/>
            <person name="Klopp C."/>
            <person name="Donnadieu C."/>
            <person name="Jouanno E."/>
            <person name="Lampietro C."/>
            <person name="Louis A."/>
            <person name="Herpin A."/>
            <person name="Echchiki A."/>
            <person name="Berthelot C."/>
            <person name="Parey E."/>
            <person name="Roest-Crollius H."/>
            <person name="Braasch I."/>
            <person name="Postlethwait J."/>
            <person name="Bobe J."/>
            <person name="Montfort J."/>
            <person name="Bouchez O."/>
            <person name="Begum T."/>
            <person name="Mejri S."/>
            <person name="Adams A."/>
            <person name="Chen W.-J."/>
            <person name="Guiguen Y."/>
        </authorList>
    </citation>
    <scope>NUCLEOTIDE SEQUENCE</scope>
    <source>
        <strain evidence="8">YG-15Mar2019-1</strain>
        <tissue evidence="8">Brain</tissue>
    </source>
</reference>
<gene>
    <name evidence="8" type="ORF">MATL_G00098010</name>
</gene>
<protein>
    <recommendedName>
        <fullName evidence="4">SPRY domain-containing SOCS box protein 3</fullName>
    </recommendedName>
</protein>
<accession>A0A9D3Q6Q3</accession>
<dbReference type="OrthoDB" id="5951542at2759"/>
<evidence type="ECO:0000259" key="7">
    <source>
        <dbReference type="PROSITE" id="PS50225"/>
    </source>
</evidence>